<keyword evidence="3 6" id="KW-0808">Transferase</keyword>
<evidence type="ECO:0000313" key="8">
    <source>
        <dbReference type="EMBL" id="CAF1045383.1"/>
    </source>
</evidence>
<comment type="caution">
    <text evidence="8">The sequence shown here is derived from an EMBL/GenBank/DDBJ whole genome shotgun (WGS) entry which is preliminary data.</text>
</comment>
<dbReference type="InterPro" id="IPR032675">
    <property type="entry name" value="LRR_dom_sf"/>
</dbReference>
<dbReference type="EMBL" id="CAJNOM010000099">
    <property type="protein sequence ID" value="CAF1045383.1"/>
    <property type="molecule type" value="Genomic_DNA"/>
</dbReference>
<dbReference type="SUPFAM" id="SSF52047">
    <property type="entry name" value="RNI-like"/>
    <property type="match status" value="1"/>
</dbReference>
<evidence type="ECO:0000256" key="2">
    <source>
        <dbReference type="ARBA" id="ARBA00022676"/>
    </source>
</evidence>
<accession>A0A814K6Z4</accession>
<dbReference type="SMART" id="SM00368">
    <property type="entry name" value="LRR_RI"/>
    <property type="match status" value="3"/>
</dbReference>
<dbReference type="GO" id="GO:0106274">
    <property type="term" value="F:NAD+-protein-arginine ADP-ribosyltransferase activity"/>
    <property type="evidence" value="ECO:0007669"/>
    <property type="project" value="UniProtKB-EC"/>
</dbReference>
<evidence type="ECO:0000256" key="4">
    <source>
        <dbReference type="ARBA" id="ARBA00022695"/>
    </source>
</evidence>
<evidence type="ECO:0000313" key="9">
    <source>
        <dbReference type="Proteomes" id="UP000663832"/>
    </source>
</evidence>
<keyword evidence="9" id="KW-1185">Reference proteome</keyword>
<dbReference type="InterPro" id="IPR000768">
    <property type="entry name" value="ART"/>
</dbReference>
<keyword evidence="6" id="KW-0520">NAD</keyword>
<evidence type="ECO:0000256" key="3">
    <source>
        <dbReference type="ARBA" id="ARBA00022679"/>
    </source>
</evidence>
<comment type="catalytic activity">
    <reaction evidence="5 6">
        <text>L-arginyl-[protein] + NAD(+) = N(omega)-(ADP-D-ribosyl)-L-arginyl-[protein] + nicotinamide + H(+)</text>
        <dbReference type="Rhea" id="RHEA:19149"/>
        <dbReference type="Rhea" id="RHEA-COMP:10532"/>
        <dbReference type="Rhea" id="RHEA-COMP:15087"/>
        <dbReference type="ChEBI" id="CHEBI:15378"/>
        <dbReference type="ChEBI" id="CHEBI:17154"/>
        <dbReference type="ChEBI" id="CHEBI:29965"/>
        <dbReference type="ChEBI" id="CHEBI:57540"/>
        <dbReference type="ChEBI" id="CHEBI:142554"/>
        <dbReference type="EC" id="2.4.2.31"/>
    </reaction>
</comment>
<dbReference type="Proteomes" id="UP000663832">
    <property type="component" value="Unassembled WGS sequence"/>
</dbReference>
<dbReference type="AlphaFoldDB" id="A0A814K6Z4"/>
<dbReference type="OrthoDB" id="423533at2759"/>
<dbReference type="InterPro" id="IPR001611">
    <property type="entry name" value="Leu-rich_rpt"/>
</dbReference>
<dbReference type="Proteomes" id="UP000663877">
    <property type="component" value="Unassembled WGS sequence"/>
</dbReference>
<evidence type="ECO:0000256" key="5">
    <source>
        <dbReference type="ARBA" id="ARBA00047597"/>
    </source>
</evidence>
<evidence type="ECO:0000256" key="1">
    <source>
        <dbReference type="ARBA" id="ARBA00009558"/>
    </source>
</evidence>
<dbReference type="PANTHER" id="PTHR24114:SF2">
    <property type="entry name" value="F-BOX DOMAIN-CONTAINING PROTEIN-RELATED"/>
    <property type="match status" value="1"/>
</dbReference>
<reference evidence="8" key="1">
    <citation type="submission" date="2021-02" db="EMBL/GenBank/DDBJ databases">
        <authorList>
            <person name="Nowell W R."/>
        </authorList>
    </citation>
    <scope>NUCLEOTIDE SEQUENCE</scope>
</reference>
<evidence type="ECO:0000313" key="7">
    <source>
        <dbReference type="EMBL" id="CAF1025138.1"/>
    </source>
</evidence>
<dbReference type="EMBL" id="CAJNOI010000082">
    <property type="protein sequence ID" value="CAF1025138.1"/>
    <property type="molecule type" value="Genomic_DNA"/>
</dbReference>
<name>A0A814K6Z4_9BILA</name>
<sequence>MSFSFEVNPRLLTNIHQESKDILEPICGYEQEPLVSLEEACQSLENILGTELKSYITVAKLNSKEPKHGLTQDESASIYLYTMEWNERENSLYVLLNEALCATDRSQLQLWSKYLKLFSTAIFKLPSTEYHTVWRGIAADYSELYQEGDELTWWSLSSATSLFPVLQSPMYLGREKAQTIFAIETKNGKLIREHSHLKNDDEILLLPGILLKVTGSCKPTGDIQIIYLREIEPPSTRLAKPFHIQQMNISVQLDQYRNPKLEKMIQSSEVCGKLSLDSMHLNDQDMTIVVKLGIYEKKCMILSLDHNEITSIGASTLAQSFSGSKYLKSLILDNNRIMDEGVKSIAKAFANENIGLRTLHLNSTGTTDAGCDYLAEMIRINPWIIYLYLDNNEITDRGVRVLCEAIGSKNYYFIRLTLSGNKLLTDASVDALCHAML</sequence>
<keyword evidence="4" id="KW-0548">Nucleotidyltransferase</keyword>
<dbReference type="PANTHER" id="PTHR24114">
    <property type="entry name" value="LEUCINE RICH REPEAT FAMILY PROTEIN"/>
    <property type="match status" value="1"/>
</dbReference>
<dbReference type="Pfam" id="PF13516">
    <property type="entry name" value="LRR_6"/>
    <property type="match status" value="2"/>
</dbReference>
<keyword evidence="2 6" id="KW-0328">Glycosyltransferase</keyword>
<comment type="similarity">
    <text evidence="1 6">Belongs to the Arg-specific ADP-ribosyltransferase family.</text>
</comment>
<dbReference type="Gene3D" id="3.80.10.10">
    <property type="entry name" value="Ribonuclease Inhibitor"/>
    <property type="match status" value="1"/>
</dbReference>
<dbReference type="Pfam" id="PF01129">
    <property type="entry name" value="ART"/>
    <property type="match status" value="1"/>
</dbReference>
<proteinExistence type="inferred from homology"/>
<dbReference type="GO" id="GO:0016779">
    <property type="term" value="F:nucleotidyltransferase activity"/>
    <property type="evidence" value="ECO:0007669"/>
    <property type="project" value="UniProtKB-KW"/>
</dbReference>
<protein>
    <recommendedName>
        <fullName evidence="6">NAD(P)(+)--arginine ADP-ribosyltransferase</fullName>
        <ecNumber evidence="6">2.4.2.31</ecNumber>
    </recommendedName>
    <alternativeName>
        <fullName evidence="6">Mono(ADP-ribosyl)transferase</fullName>
    </alternativeName>
</protein>
<dbReference type="SUPFAM" id="SSF56399">
    <property type="entry name" value="ADP-ribosylation"/>
    <property type="match status" value="1"/>
</dbReference>
<keyword evidence="6" id="KW-0521">NADP</keyword>
<dbReference type="Gene3D" id="3.90.176.10">
    <property type="entry name" value="Toxin ADP-ribosyltransferase, Chain A, domain 1"/>
    <property type="match status" value="1"/>
</dbReference>
<gene>
    <name evidence="7" type="ORF">BJG266_LOCUS17217</name>
    <name evidence="8" type="ORF">QVE165_LOCUS17309</name>
</gene>
<dbReference type="InterPro" id="IPR052394">
    <property type="entry name" value="LRR-containing"/>
</dbReference>
<evidence type="ECO:0000256" key="6">
    <source>
        <dbReference type="RuleBase" id="RU361228"/>
    </source>
</evidence>
<dbReference type="PROSITE" id="PS51996">
    <property type="entry name" value="TR_MART"/>
    <property type="match status" value="1"/>
</dbReference>
<dbReference type="EC" id="2.4.2.31" evidence="6"/>
<organism evidence="8 9">
    <name type="scientific">Adineta steineri</name>
    <dbReference type="NCBI Taxonomy" id="433720"/>
    <lineage>
        <taxon>Eukaryota</taxon>
        <taxon>Metazoa</taxon>
        <taxon>Spiralia</taxon>
        <taxon>Gnathifera</taxon>
        <taxon>Rotifera</taxon>
        <taxon>Eurotatoria</taxon>
        <taxon>Bdelloidea</taxon>
        <taxon>Adinetida</taxon>
        <taxon>Adinetidae</taxon>
        <taxon>Adineta</taxon>
    </lineage>
</organism>